<comment type="caution">
    <text evidence="1">The sequence shown here is derived from an EMBL/GenBank/DDBJ whole genome shotgun (WGS) entry which is preliminary data.</text>
</comment>
<evidence type="ECO:0000313" key="1">
    <source>
        <dbReference type="EMBL" id="TXE05974.1"/>
    </source>
</evidence>
<gene>
    <name evidence="1" type="ORF">ES711_14145</name>
</gene>
<dbReference type="Proteomes" id="UP000321734">
    <property type="component" value="Unassembled WGS sequence"/>
</dbReference>
<sequence>MSVNYRNGLKTWVLKYMALLIGLCYLANPCHQVIYTVFHEVSHIISPPDVTVSATKINQKEKQNLNHEHDHLRAHNHNALNRIAALINPSDGLDLDNKNLLNTYLIDKHISTNILTLSKILPTVIQNNDDNPINKVIVGFLEIIELPPRLV</sequence>
<dbReference type="AlphaFoldDB" id="A0A5C7ADK4"/>
<organism evidence="1 2">
    <name type="scientific">Gelidibacter salicanalis</name>
    <dbReference type="NCBI Taxonomy" id="291193"/>
    <lineage>
        <taxon>Bacteria</taxon>
        <taxon>Pseudomonadati</taxon>
        <taxon>Bacteroidota</taxon>
        <taxon>Flavobacteriia</taxon>
        <taxon>Flavobacteriales</taxon>
        <taxon>Flavobacteriaceae</taxon>
        <taxon>Gelidibacter</taxon>
    </lineage>
</organism>
<evidence type="ECO:0000313" key="2">
    <source>
        <dbReference type="Proteomes" id="UP000321734"/>
    </source>
</evidence>
<reference evidence="1 2" key="1">
    <citation type="submission" date="2019-08" db="EMBL/GenBank/DDBJ databases">
        <title>Genome sequence of Gelidibacter salicanalis IC162T.</title>
        <authorList>
            <person name="Bowman J.P."/>
        </authorList>
    </citation>
    <scope>NUCLEOTIDE SEQUENCE [LARGE SCALE GENOMIC DNA]</scope>
    <source>
        <strain evidence="1 2">IC162</strain>
    </source>
</reference>
<accession>A0A5C7ADK4</accession>
<name>A0A5C7ADK4_9FLAO</name>
<dbReference type="RefSeq" id="WP_146893958.1">
    <property type="nucleotide sequence ID" value="NZ_VORX01000008.1"/>
</dbReference>
<proteinExistence type="predicted"/>
<dbReference type="OrthoDB" id="1452807at2"/>
<protein>
    <submittedName>
        <fullName evidence="1">Uncharacterized protein</fullName>
    </submittedName>
</protein>
<dbReference type="EMBL" id="VORX01000008">
    <property type="protein sequence ID" value="TXE05974.1"/>
    <property type="molecule type" value="Genomic_DNA"/>
</dbReference>
<keyword evidence="2" id="KW-1185">Reference proteome</keyword>